<dbReference type="Proteomes" id="UP001060085">
    <property type="component" value="Linkage Group LG03"/>
</dbReference>
<gene>
    <name evidence="1" type="ORF">M9H77_11484</name>
</gene>
<proteinExistence type="predicted"/>
<dbReference type="EMBL" id="CM044703">
    <property type="protein sequence ID" value="KAI5671120.1"/>
    <property type="molecule type" value="Genomic_DNA"/>
</dbReference>
<reference evidence="2" key="1">
    <citation type="journal article" date="2023" name="Nat. Plants">
        <title>Single-cell RNA sequencing provides a high-resolution roadmap for understanding the multicellular compartmentation of specialized metabolism.</title>
        <authorList>
            <person name="Sun S."/>
            <person name="Shen X."/>
            <person name="Li Y."/>
            <person name="Li Y."/>
            <person name="Wang S."/>
            <person name="Li R."/>
            <person name="Zhang H."/>
            <person name="Shen G."/>
            <person name="Guo B."/>
            <person name="Wei J."/>
            <person name="Xu J."/>
            <person name="St-Pierre B."/>
            <person name="Chen S."/>
            <person name="Sun C."/>
        </authorList>
    </citation>
    <scope>NUCLEOTIDE SEQUENCE [LARGE SCALE GENOMIC DNA]</scope>
</reference>
<name>A0ACC0BEM0_CATRO</name>
<accession>A0ACC0BEM0</accession>
<sequence>MASGLAWLSLFAQVNALLSACSSTRRRPTSKVNPFYGQKRRKRSPFSNRSEEVMVEVLLRVRTGKYGANVFYRVFSFLCYSPTEKVESPPFPLIKLQVTLGFDVVVPLSLLVSPKNARDERMKITAFTDAGEDECQSWFIKRS</sequence>
<evidence type="ECO:0000313" key="1">
    <source>
        <dbReference type="EMBL" id="KAI5671120.1"/>
    </source>
</evidence>
<keyword evidence="2" id="KW-1185">Reference proteome</keyword>
<protein>
    <submittedName>
        <fullName evidence="1">Uncharacterized protein</fullName>
    </submittedName>
</protein>
<evidence type="ECO:0000313" key="2">
    <source>
        <dbReference type="Proteomes" id="UP001060085"/>
    </source>
</evidence>
<organism evidence="1 2">
    <name type="scientific">Catharanthus roseus</name>
    <name type="common">Madagascar periwinkle</name>
    <name type="synonym">Vinca rosea</name>
    <dbReference type="NCBI Taxonomy" id="4058"/>
    <lineage>
        <taxon>Eukaryota</taxon>
        <taxon>Viridiplantae</taxon>
        <taxon>Streptophyta</taxon>
        <taxon>Embryophyta</taxon>
        <taxon>Tracheophyta</taxon>
        <taxon>Spermatophyta</taxon>
        <taxon>Magnoliopsida</taxon>
        <taxon>eudicotyledons</taxon>
        <taxon>Gunneridae</taxon>
        <taxon>Pentapetalae</taxon>
        <taxon>asterids</taxon>
        <taxon>lamiids</taxon>
        <taxon>Gentianales</taxon>
        <taxon>Apocynaceae</taxon>
        <taxon>Rauvolfioideae</taxon>
        <taxon>Vinceae</taxon>
        <taxon>Catharanthinae</taxon>
        <taxon>Catharanthus</taxon>
    </lineage>
</organism>
<comment type="caution">
    <text evidence="1">The sequence shown here is derived from an EMBL/GenBank/DDBJ whole genome shotgun (WGS) entry which is preliminary data.</text>
</comment>